<feature type="compositionally biased region" description="Basic residues" evidence="1">
    <location>
        <begin position="1"/>
        <end position="10"/>
    </location>
</feature>
<protein>
    <submittedName>
        <fullName evidence="2">Uncharacterized protein</fullName>
    </submittedName>
</protein>
<organism evidence="2 3">
    <name type="scientific">Leucocoprinus leucothites</name>
    <dbReference type="NCBI Taxonomy" id="201217"/>
    <lineage>
        <taxon>Eukaryota</taxon>
        <taxon>Fungi</taxon>
        <taxon>Dikarya</taxon>
        <taxon>Basidiomycota</taxon>
        <taxon>Agaricomycotina</taxon>
        <taxon>Agaricomycetes</taxon>
        <taxon>Agaricomycetidae</taxon>
        <taxon>Agaricales</taxon>
        <taxon>Agaricineae</taxon>
        <taxon>Agaricaceae</taxon>
        <taxon>Leucocoprinus</taxon>
    </lineage>
</organism>
<evidence type="ECO:0000313" key="2">
    <source>
        <dbReference type="EMBL" id="KAF5364052.1"/>
    </source>
</evidence>
<feature type="compositionally biased region" description="Polar residues" evidence="1">
    <location>
        <begin position="176"/>
        <end position="197"/>
    </location>
</feature>
<evidence type="ECO:0000256" key="1">
    <source>
        <dbReference type="SAM" id="MobiDB-lite"/>
    </source>
</evidence>
<dbReference type="EMBL" id="JAACJO010000001">
    <property type="protein sequence ID" value="KAF5364052.1"/>
    <property type="molecule type" value="Genomic_DNA"/>
</dbReference>
<comment type="caution">
    <text evidence="2">The sequence shown here is derived from an EMBL/GenBank/DDBJ whole genome shotgun (WGS) entry which is preliminary data.</text>
</comment>
<feature type="compositionally biased region" description="Low complexity" evidence="1">
    <location>
        <begin position="34"/>
        <end position="51"/>
    </location>
</feature>
<accession>A0A8H5GFJ8</accession>
<feature type="region of interest" description="Disordered" evidence="1">
    <location>
        <begin position="1"/>
        <end position="51"/>
    </location>
</feature>
<proteinExistence type="predicted"/>
<dbReference type="OrthoDB" id="16851at2759"/>
<name>A0A8H5GFJ8_9AGAR</name>
<dbReference type="Proteomes" id="UP000559027">
    <property type="component" value="Unassembled WGS sequence"/>
</dbReference>
<reference evidence="2 3" key="1">
    <citation type="journal article" date="2020" name="ISME J.">
        <title>Uncovering the hidden diversity of litter-decomposition mechanisms in mushroom-forming fungi.</title>
        <authorList>
            <person name="Floudas D."/>
            <person name="Bentzer J."/>
            <person name="Ahren D."/>
            <person name="Johansson T."/>
            <person name="Persson P."/>
            <person name="Tunlid A."/>
        </authorList>
    </citation>
    <scope>NUCLEOTIDE SEQUENCE [LARGE SCALE GENOMIC DNA]</scope>
    <source>
        <strain evidence="2 3">CBS 146.42</strain>
    </source>
</reference>
<keyword evidence="3" id="KW-1185">Reference proteome</keyword>
<evidence type="ECO:0000313" key="3">
    <source>
        <dbReference type="Proteomes" id="UP000559027"/>
    </source>
</evidence>
<feature type="region of interest" description="Disordered" evidence="1">
    <location>
        <begin position="135"/>
        <end position="201"/>
    </location>
</feature>
<sequence>MSTDRTKRKGNTGVDGEISAHPAKKIKVIPLEGTTNTDTTSDPPSDPSSTVDTLSLHDLLDFSSLEDESAISSRFDVIARVLMHEYQLVVSHDGKETAFEIQEMEFYLRKAGHHEDPFTHGSEEQKVSGRWYFHRSPRRSNDASRSSTSLTSYRGGTRKGLDLTIGNPLPHAVSPHFSQPGKSSALSDTAGQKNQAKSSEHLRGGILLRSLRSLGKNGTIDANPKPNSVYGPSLLVDKILSLSGASSIPELVETMWGGDTSALNPPNPSLSSRTSFLYLKRATSSARVLPQIHKSPRIGLDLSHPGTSVPSAQSTTKDLHPRVRFLPKLYRYYTRPVELVKGRPQTLYGFIHIKLNSRSDSAYRSLSGDLAFRASLTKGTGLKDAPVKKYLAEYDAGRKDGLKHLKLCIGPSGKGAADSPTTYLKMMGALDTVVQLSSTSRNAGSSSLENT</sequence>
<dbReference type="AlphaFoldDB" id="A0A8H5GFJ8"/>
<feature type="compositionally biased region" description="Polar residues" evidence="1">
    <location>
        <begin position="143"/>
        <end position="154"/>
    </location>
</feature>
<gene>
    <name evidence="2" type="ORF">D9756_000126</name>
</gene>